<dbReference type="PANTHER" id="PTHR43761">
    <property type="entry name" value="D-ISOMER SPECIFIC 2-HYDROXYACID DEHYDROGENASE FAMILY PROTEIN (AFU_ORTHOLOGUE AFUA_1G13630)"/>
    <property type="match status" value="1"/>
</dbReference>
<dbReference type="PANTHER" id="PTHR43761:SF1">
    <property type="entry name" value="D-ISOMER SPECIFIC 2-HYDROXYACID DEHYDROGENASE CATALYTIC DOMAIN-CONTAINING PROTEIN-RELATED"/>
    <property type="match status" value="1"/>
</dbReference>
<evidence type="ECO:0000256" key="1">
    <source>
        <dbReference type="ARBA" id="ARBA00005854"/>
    </source>
</evidence>
<dbReference type="SUPFAM" id="SSF51735">
    <property type="entry name" value="NAD(P)-binding Rossmann-fold domains"/>
    <property type="match status" value="1"/>
</dbReference>
<name>A0A2G6KG07_9BACT</name>
<reference evidence="7 8" key="1">
    <citation type="submission" date="2017-10" db="EMBL/GenBank/DDBJ databases">
        <title>Novel microbial diversity and functional potential in the marine mammal oral microbiome.</title>
        <authorList>
            <person name="Dudek N.K."/>
            <person name="Sun C.L."/>
            <person name="Burstein D."/>
            <person name="Kantor R.S."/>
            <person name="Aliaga Goltsman D.S."/>
            <person name="Bik E.M."/>
            <person name="Thomas B.C."/>
            <person name="Banfield J.F."/>
            <person name="Relman D.A."/>
        </authorList>
    </citation>
    <scope>NUCLEOTIDE SEQUENCE [LARGE SCALE GENOMIC DNA]</scope>
    <source>
        <strain evidence="7">DOLJORAL78_47_16</strain>
    </source>
</reference>
<evidence type="ECO:0000256" key="4">
    <source>
        <dbReference type="RuleBase" id="RU003719"/>
    </source>
</evidence>
<accession>A0A2G6KG07</accession>
<comment type="caution">
    <text evidence="7">The sequence shown here is derived from an EMBL/GenBank/DDBJ whole genome shotgun (WGS) entry which is preliminary data.</text>
</comment>
<evidence type="ECO:0000256" key="2">
    <source>
        <dbReference type="ARBA" id="ARBA00023002"/>
    </source>
</evidence>
<feature type="domain" description="D-isomer specific 2-hydroxyacid dehydrogenase catalytic" evidence="5">
    <location>
        <begin position="29"/>
        <end position="295"/>
    </location>
</feature>
<proteinExistence type="inferred from homology"/>
<dbReference type="EMBL" id="PDSK01000083">
    <property type="protein sequence ID" value="PIE34565.1"/>
    <property type="molecule type" value="Genomic_DNA"/>
</dbReference>
<keyword evidence="2 4" id="KW-0560">Oxidoreductase</keyword>
<dbReference type="GO" id="GO:0016616">
    <property type="term" value="F:oxidoreductase activity, acting on the CH-OH group of donors, NAD or NADP as acceptor"/>
    <property type="evidence" value="ECO:0007669"/>
    <property type="project" value="InterPro"/>
</dbReference>
<dbReference type="GO" id="GO:0051287">
    <property type="term" value="F:NAD binding"/>
    <property type="evidence" value="ECO:0007669"/>
    <property type="project" value="InterPro"/>
</dbReference>
<dbReference type="InterPro" id="IPR006139">
    <property type="entry name" value="D-isomer_2_OHA_DH_cat_dom"/>
</dbReference>
<dbReference type="Proteomes" id="UP000230821">
    <property type="component" value="Unassembled WGS sequence"/>
</dbReference>
<evidence type="ECO:0000256" key="3">
    <source>
        <dbReference type="ARBA" id="ARBA00023027"/>
    </source>
</evidence>
<protein>
    <submittedName>
        <fullName evidence="7">Dihydrofolate reductase</fullName>
    </submittedName>
</protein>
<evidence type="ECO:0000259" key="6">
    <source>
        <dbReference type="Pfam" id="PF02826"/>
    </source>
</evidence>
<dbReference type="Pfam" id="PF00389">
    <property type="entry name" value="2-Hacid_dh"/>
    <property type="match status" value="1"/>
</dbReference>
<keyword evidence="3" id="KW-0520">NAD</keyword>
<dbReference type="InterPro" id="IPR006140">
    <property type="entry name" value="D-isomer_DH_NAD-bd"/>
</dbReference>
<dbReference type="InterPro" id="IPR036291">
    <property type="entry name" value="NAD(P)-bd_dom_sf"/>
</dbReference>
<dbReference type="InterPro" id="IPR050418">
    <property type="entry name" value="D-iso_2-hydroxyacid_DH_PdxB"/>
</dbReference>
<dbReference type="Pfam" id="PF02826">
    <property type="entry name" value="2-Hacid_dh_C"/>
    <property type="match status" value="1"/>
</dbReference>
<dbReference type="AlphaFoldDB" id="A0A2G6KG07"/>
<sequence length="295" mass="32716">MKQFKQIAIPEGKSRLANDLDRIQPYSAAEIITYDTNPDSECELLERVRAADCIIIGSYSKLDGAIIRQCPSLEYIGLAATLFTGQGANIDLEAAAERKIAVTGVSDYGDYGVVDFVVSETIRYLKYGTRNRELRGQPVGIIGAGTVGSLVAKSLKVLGAEVSYYSRSSRPDLERDGIHYAPLHTLLQRVSILSVHVPRNTQVLGKEELDMLTDGTLLFNTSVGLPIEPEAMRKWLNNPRNVFVADRDGIGYLEEEYTNFPNITFYPRSSGFTEEAERRLADKVEQNLKAFLTGK</sequence>
<comment type="similarity">
    <text evidence="1 4">Belongs to the D-isomer specific 2-hydroxyacid dehydrogenase family.</text>
</comment>
<evidence type="ECO:0000313" key="7">
    <source>
        <dbReference type="EMBL" id="PIE34565.1"/>
    </source>
</evidence>
<organism evidence="7 8">
    <name type="scientific">candidate division KSB3 bacterium</name>
    <dbReference type="NCBI Taxonomy" id="2044937"/>
    <lineage>
        <taxon>Bacteria</taxon>
        <taxon>candidate division KSB3</taxon>
    </lineage>
</organism>
<dbReference type="SUPFAM" id="SSF52283">
    <property type="entry name" value="Formate/glycerate dehydrogenase catalytic domain-like"/>
    <property type="match status" value="1"/>
</dbReference>
<dbReference type="Gene3D" id="3.40.50.720">
    <property type="entry name" value="NAD(P)-binding Rossmann-like Domain"/>
    <property type="match status" value="3"/>
</dbReference>
<evidence type="ECO:0000259" key="5">
    <source>
        <dbReference type="Pfam" id="PF00389"/>
    </source>
</evidence>
<feature type="domain" description="D-isomer specific 2-hydroxyacid dehydrogenase NAD-binding" evidence="6">
    <location>
        <begin position="129"/>
        <end position="238"/>
    </location>
</feature>
<gene>
    <name evidence="7" type="ORF">CSA56_07370</name>
</gene>
<evidence type="ECO:0000313" key="8">
    <source>
        <dbReference type="Proteomes" id="UP000230821"/>
    </source>
</evidence>